<keyword evidence="1" id="KW-0812">Transmembrane</keyword>
<protein>
    <submittedName>
        <fullName evidence="2">DUF2142 domain-containing protein</fullName>
    </submittedName>
</protein>
<feature type="transmembrane region" description="Helical" evidence="1">
    <location>
        <begin position="546"/>
        <end position="563"/>
    </location>
</feature>
<feature type="transmembrane region" description="Helical" evidence="1">
    <location>
        <begin position="575"/>
        <end position="599"/>
    </location>
</feature>
<feature type="transmembrane region" description="Helical" evidence="1">
    <location>
        <begin position="188"/>
        <end position="208"/>
    </location>
</feature>
<dbReference type="AlphaFoldDB" id="A0AAE3DQS2"/>
<feature type="transmembrane region" description="Helical" evidence="1">
    <location>
        <begin position="614"/>
        <end position="631"/>
    </location>
</feature>
<evidence type="ECO:0000313" key="2">
    <source>
        <dbReference type="EMBL" id="MCC2188708.1"/>
    </source>
</evidence>
<feature type="transmembrane region" description="Helical" evidence="1">
    <location>
        <begin position="371"/>
        <end position="400"/>
    </location>
</feature>
<dbReference type="Pfam" id="PF09913">
    <property type="entry name" value="DUF2142"/>
    <property type="match status" value="1"/>
</dbReference>
<dbReference type="EMBL" id="JAJEPR010000003">
    <property type="protein sequence ID" value="MCC2188708.1"/>
    <property type="molecule type" value="Genomic_DNA"/>
</dbReference>
<dbReference type="Proteomes" id="UP001197875">
    <property type="component" value="Unassembled WGS sequence"/>
</dbReference>
<reference evidence="2 3" key="1">
    <citation type="submission" date="2021-10" db="EMBL/GenBank/DDBJ databases">
        <title>Anaerobic single-cell dispensing facilitates the cultivation of human gut bacteria.</title>
        <authorList>
            <person name="Afrizal A."/>
        </authorList>
    </citation>
    <scope>NUCLEOTIDE SEQUENCE [LARGE SCALE GENOMIC DNA]</scope>
    <source>
        <strain evidence="2 3">CLA-AA-H277</strain>
    </source>
</reference>
<keyword evidence="3" id="KW-1185">Reference proteome</keyword>
<dbReference type="InterPro" id="IPR018674">
    <property type="entry name" value="DUF2142_membrane"/>
</dbReference>
<dbReference type="RefSeq" id="WP_227614218.1">
    <property type="nucleotide sequence ID" value="NZ_JAJEPR010000003.1"/>
</dbReference>
<feature type="transmembrane region" description="Helical" evidence="1">
    <location>
        <begin position="339"/>
        <end position="359"/>
    </location>
</feature>
<evidence type="ECO:0000313" key="3">
    <source>
        <dbReference type="Proteomes" id="UP001197875"/>
    </source>
</evidence>
<evidence type="ECO:0000256" key="1">
    <source>
        <dbReference type="SAM" id="Phobius"/>
    </source>
</evidence>
<sequence length="663" mass="75311">MHKRKISSNFIKVIISFVLVFLFFVGTYVLYIQKQVEEKERILDFNIDTSEEYGNNKGCEISIVQDFTSNKPLSGVRLSISSNQHKNVKITILNKDNSDVVYEGKVNTATITGNELGIDFSNYNMEGKNYHYSIIIDYINSRNNIACFLGSKYNQYPNGGLDVNGEVQEGDLSFKLITKNNNQEILKWYFALGCFVIVILIIAAIVFLQKANWKTENIFLIFALLFGVIYMIIMPVNSAPDSIVHSVSTYHYSNVLLGIKDDTKANKIFMRTEDVSMQNLYDKQPDVADYQKLIYFAQRQERNTELTEVETDGVAKFPLLYLPGIVGITIARLANLKTIYLILFGEFCNLLAYIILVYLSIKIIPWGRGALFVAGLSPMALSLGASFSYDAVLIGLSWLFLSMVLEYAYTEKRKLTKRNIILLFIVMLFLIPQKAVYCLFALLPLLISVNKTIKEPRKWCVLCIGMLICAAVVCLLYNLATVVAISGDSVEYSSEQIITYSVNGILKNPIKILLIFFNTTMLNAFKYIKDMFGYTLGWWDFNVNEMLIICILLVFLLSCVTDFEESCGIKKVSCWHIFLLLGVCAGIYGLVALSMMLSFTPENYVVIAGIQGRYFLPLIPLIMVLLSRLFLKKKIRLHLNLMYLNVVLQCLVIIDITQNTLTR</sequence>
<keyword evidence="1" id="KW-1133">Transmembrane helix</keyword>
<feature type="transmembrane region" description="Helical" evidence="1">
    <location>
        <begin position="217"/>
        <end position="236"/>
    </location>
</feature>
<name>A0AAE3DQS2_9FIRM</name>
<feature type="transmembrane region" description="Helical" evidence="1">
    <location>
        <begin position="12"/>
        <end position="31"/>
    </location>
</feature>
<organism evidence="2 3">
    <name type="scientific">Fusicatenibacter faecihominis</name>
    <dbReference type="NCBI Taxonomy" id="2881276"/>
    <lineage>
        <taxon>Bacteria</taxon>
        <taxon>Bacillati</taxon>
        <taxon>Bacillota</taxon>
        <taxon>Clostridia</taxon>
        <taxon>Lachnospirales</taxon>
        <taxon>Lachnospiraceae</taxon>
        <taxon>Fusicatenibacter</taxon>
    </lineage>
</organism>
<comment type="caution">
    <text evidence="2">The sequence shown here is derived from an EMBL/GenBank/DDBJ whole genome shotgun (WGS) entry which is preliminary data.</text>
</comment>
<proteinExistence type="predicted"/>
<keyword evidence="1" id="KW-0472">Membrane</keyword>
<feature type="transmembrane region" description="Helical" evidence="1">
    <location>
        <begin position="420"/>
        <end position="447"/>
    </location>
</feature>
<feature type="transmembrane region" description="Helical" evidence="1">
    <location>
        <begin position="459"/>
        <end position="480"/>
    </location>
</feature>
<feature type="transmembrane region" description="Helical" evidence="1">
    <location>
        <begin position="643"/>
        <end position="661"/>
    </location>
</feature>
<accession>A0AAE3DQS2</accession>
<gene>
    <name evidence="2" type="ORF">LKD71_02525</name>
</gene>